<reference evidence="5 6" key="1">
    <citation type="submission" date="2020-01" db="EMBL/GenBank/DDBJ databases">
        <title>Pseudarthrobacter psychrotolerans sp. nov., isolated from antarctic soil.</title>
        <authorList>
            <person name="Shin Y."/>
            <person name="Park W."/>
        </authorList>
    </citation>
    <scope>NUCLEOTIDE SEQUENCE [LARGE SCALE GENOMIC DNA]</scope>
    <source>
        <strain evidence="5 6">YJ56</strain>
    </source>
</reference>
<accession>A0A6P1NQF2</accession>
<evidence type="ECO:0000256" key="3">
    <source>
        <dbReference type="SAM" id="SignalP"/>
    </source>
</evidence>
<evidence type="ECO:0000259" key="4">
    <source>
        <dbReference type="Pfam" id="PF17173"/>
    </source>
</evidence>
<organism evidence="5 6">
    <name type="scientific">Pseudarthrobacter psychrotolerans</name>
    <dbReference type="NCBI Taxonomy" id="2697569"/>
    <lineage>
        <taxon>Bacteria</taxon>
        <taxon>Bacillati</taxon>
        <taxon>Actinomycetota</taxon>
        <taxon>Actinomycetes</taxon>
        <taxon>Micrococcales</taxon>
        <taxon>Micrococcaceae</taxon>
        <taxon>Pseudarthrobacter</taxon>
    </lineage>
</organism>
<name>A0A6P1NQF2_9MICC</name>
<keyword evidence="2" id="KW-0472">Membrane</keyword>
<evidence type="ECO:0000313" key="6">
    <source>
        <dbReference type="Proteomes" id="UP000464186"/>
    </source>
</evidence>
<dbReference type="EMBL" id="CP047898">
    <property type="protein sequence ID" value="QHK19011.1"/>
    <property type="molecule type" value="Genomic_DNA"/>
</dbReference>
<feature type="domain" description="DUF5129" evidence="4">
    <location>
        <begin position="38"/>
        <end position="377"/>
    </location>
</feature>
<dbReference type="Proteomes" id="UP000464186">
    <property type="component" value="Chromosome"/>
</dbReference>
<feature type="compositionally biased region" description="Gly residues" evidence="1">
    <location>
        <begin position="468"/>
        <end position="479"/>
    </location>
</feature>
<feature type="transmembrane region" description="Helical" evidence="2">
    <location>
        <begin position="167"/>
        <end position="194"/>
    </location>
</feature>
<evidence type="ECO:0000313" key="5">
    <source>
        <dbReference type="EMBL" id="QHK19011.1"/>
    </source>
</evidence>
<keyword evidence="6" id="KW-1185">Reference proteome</keyword>
<protein>
    <submittedName>
        <fullName evidence="5">DUF5129 domain-containing protein</fullName>
    </submittedName>
</protein>
<dbReference type="Pfam" id="PF17173">
    <property type="entry name" value="DUF5129"/>
    <property type="match status" value="1"/>
</dbReference>
<sequence>MAGRLMFKKFGLLLLFVVAMLLGSGPAAFAVTPIDVVMEDRAGVLDRNTLVPAIAALEFHSPTKLVLYTYNGSAADNLNEEVLRFARAEHPDWISPDGQKWADGLFIFAIDPVGRHVGTYMGEDRKVSLEQRDDIQNAAKDLLRDAQWTDGAIAGVRRGAELINQPWYQSAAFLVTAWVTGAAAALGAAALLITRAITRAGSRKELERGDQSYASVSTELDITELNASTIPESSSYGSSVLEKHRTFLNRYNATTGLSNRVHALTRKALGRRSNRKLVREYADAAAELDALDDVIADSNALLNKFTTWPTAWDRQLAPFRSDLAGLEQLLSKRHGQGDSATAAALRSFRDESLREMERWTAALADGSITPEMALDNLRDRRSQLSARLKNHADTVIEGLAKTDREAKLMRTDMENAQEGTDRHRQRTYEPSILGTVYPSYYFFSVPAFSSGLNTGVGSVNAARGGGGTTGYGSSGGSFSGSGSSSSF</sequence>
<dbReference type="AlphaFoldDB" id="A0A6P1NQF2"/>
<proteinExistence type="predicted"/>
<feature type="signal peptide" evidence="3">
    <location>
        <begin position="1"/>
        <end position="30"/>
    </location>
</feature>
<evidence type="ECO:0000256" key="2">
    <source>
        <dbReference type="SAM" id="Phobius"/>
    </source>
</evidence>
<keyword evidence="3" id="KW-0732">Signal</keyword>
<feature type="chain" id="PRO_5026763368" evidence="3">
    <location>
        <begin position="31"/>
        <end position="487"/>
    </location>
</feature>
<evidence type="ECO:0000256" key="1">
    <source>
        <dbReference type="SAM" id="MobiDB-lite"/>
    </source>
</evidence>
<gene>
    <name evidence="5" type="ORF">GU243_03715</name>
</gene>
<keyword evidence="2" id="KW-0812">Transmembrane</keyword>
<feature type="region of interest" description="Disordered" evidence="1">
    <location>
        <begin position="468"/>
        <end position="487"/>
    </location>
</feature>
<keyword evidence="2" id="KW-1133">Transmembrane helix</keyword>
<dbReference type="KEGG" id="psey:GU243_03715"/>
<dbReference type="InterPro" id="IPR033435">
    <property type="entry name" value="DUF5129"/>
</dbReference>